<reference evidence="1" key="2">
    <citation type="journal article" date="2015" name="Data Brief">
        <title>Shoot transcriptome of the giant reed, Arundo donax.</title>
        <authorList>
            <person name="Barrero R.A."/>
            <person name="Guerrero F.D."/>
            <person name="Moolhuijzen P."/>
            <person name="Goolsby J.A."/>
            <person name="Tidwell J."/>
            <person name="Bellgard S.E."/>
            <person name="Bellgard M.I."/>
        </authorList>
    </citation>
    <scope>NUCLEOTIDE SEQUENCE</scope>
    <source>
        <tissue evidence="1">Shoot tissue taken approximately 20 cm above the soil surface</tissue>
    </source>
</reference>
<dbReference type="EMBL" id="GBRH01187017">
    <property type="protein sequence ID" value="JAE10879.1"/>
    <property type="molecule type" value="Transcribed_RNA"/>
</dbReference>
<evidence type="ECO:0000313" key="1">
    <source>
        <dbReference type="EMBL" id="JAE10879.1"/>
    </source>
</evidence>
<dbReference type="AlphaFoldDB" id="A0A0A9FI13"/>
<accession>A0A0A9FI13</accession>
<sequence>MHMLLSSMNTYECNDMTTFTSHPSSGTYDAYQYGRNYRSATKLLMQMR</sequence>
<organism evidence="1">
    <name type="scientific">Arundo donax</name>
    <name type="common">Giant reed</name>
    <name type="synonym">Donax arundinaceus</name>
    <dbReference type="NCBI Taxonomy" id="35708"/>
    <lineage>
        <taxon>Eukaryota</taxon>
        <taxon>Viridiplantae</taxon>
        <taxon>Streptophyta</taxon>
        <taxon>Embryophyta</taxon>
        <taxon>Tracheophyta</taxon>
        <taxon>Spermatophyta</taxon>
        <taxon>Magnoliopsida</taxon>
        <taxon>Liliopsida</taxon>
        <taxon>Poales</taxon>
        <taxon>Poaceae</taxon>
        <taxon>PACMAD clade</taxon>
        <taxon>Arundinoideae</taxon>
        <taxon>Arundineae</taxon>
        <taxon>Arundo</taxon>
    </lineage>
</organism>
<reference evidence="1" key="1">
    <citation type="submission" date="2014-09" db="EMBL/GenBank/DDBJ databases">
        <authorList>
            <person name="Magalhaes I.L.F."/>
            <person name="Oliveira U."/>
            <person name="Santos F.R."/>
            <person name="Vidigal T.H.D.A."/>
            <person name="Brescovit A.D."/>
            <person name="Santos A.J."/>
        </authorList>
    </citation>
    <scope>NUCLEOTIDE SEQUENCE</scope>
    <source>
        <tissue evidence="1">Shoot tissue taken approximately 20 cm above the soil surface</tissue>
    </source>
</reference>
<name>A0A0A9FI13_ARUDO</name>
<protein>
    <submittedName>
        <fullName evidence="1">Uncharacterized protein</fullName>
    </submittedName>
</protein>
<proteinExistence type="predicted"/>